<feature type="transmembrane region" description="Helical" evidence="1">
    <location>
        <begin position="6"/>
        <end position="24"/>
    </location>
</feature>
<reference evidence="2 3" key="1">
    <citation type="submission" date="2016-10" db="EMBL/GenBank/DDBJ databases">
        <authorList>
            <person name="Varghese N."/>
            <person name="Submissions S."/>
        </authorList>
    </citation>
    <scope>NUCLEOTIDE SEQUENCE [LARGE SCALE GENOMIC DNA]</scope>
    <source>
        <strain evidence="2 3">DSM 1361</strain>
    </source>
</reference>
<accession>A0A662ZHN2</accession>
<evidence type="ECO:0008006" key="4">
    <source>
        <dbReference type="Google" id="ProtNLM"/>
    </source>
</evidence>
<sequence length="70" mass="7802">MALFLYTLIIFGLFFLLGAVGYIFQKKVINGSCGGLANVGVEKVCSCEKPCFKRRIRNKIAELKGDKKQD</sequence>
<evidence type="ECO:0000256" key="1">
    <source>
        <dbReference type="SAM" id="Phobius"/>
    </source>
</evidence>
<evidence type="ECO:0000313" key="2">
    <source>
        <dbReference type="EMBL" id="SFP24260.1"/>
    </source>
</evidence>
<dbReference type="AlphaFoldDB" id="A0A662ZHN2"/>
<gene>
    <name evidence="2" type="ORF">SAMN02910344_00847</name>
</gene>
<proteinExistence type="predicted"/>
<dbReference type="Pfam" id="PF04400">
    <property type="entry name" value="NqrM"/>
    <property type="match status" value="1"/>
</dbReference>
<keyword evidence="3" id="KW-1185">Reference proteome</keyword>
<dbReference type="InterPro" id="IPR007495">
    <property type="entry name" value="NqrM"/>
</dbReference>
<dbReference type="EMBL" id="FOXF01000010">
    <property type="protein sequence ID" value="SFP24260.1"/>
    <property type="molecule type" value="Genomic_DNA"/>
</dbReference>
<dbReference type="Proteomes" id="UP000243745">
    <property type="component" value="Unassembled WGS sequence"/>
</dbReference>
<organism evidence="2 3">
    <name type="scientific">Ruminobacter amylophilus</name>
    <dbReference type="NCBI Taxonomy" id="867"/>
    <lineage>
        <taxon>Bacteria</taxon>
        <taxon>Pseudomonadati</taxon>
        <taxon>Pseudomonadota</taxon>
        <taxon>Gammaproteobacteria</taxon>
        <taxon>Aeromonadales</taxon>
        <taxon>Succinivibrionaceae</taxon>
        <taxon>Ruminobacter</taxon>
    </lineage>
</organism>
<name>A0A662ZHN2_9GAMM</name>
<dbReference type="PANTHER" id="PTHR40691:SF1">
    <property type="entry name" value="EXPORTED PROTEIN"/>
    <property type="match status" value="1"/>
</dbReference>
<dbReference type="PANTHER" id="PTHR40691">
    <property type="entry name" value="(NA+)-NQR MATURATION NQRM"/>
    <property type="match status" value="1"/>
</dbReference>
<keyword evidence="1" id="KW-0472">Membrane</keyword>
<keyword evidence="1" id="KW-0812">Transmembrane</keyword>
<evidence type="ECO:0000313" key="3">
    <source>
        <dbReference type="Proteomes" id="UP000243745"/>
    </source>
</evidence>
<dbReference type="RefSeq" id="WP_093141226.1">
    <property type="nucleotide sequence ID" value="NZ_FOXF01000010.1"/>
</dbReference>
<keyword evidence="1" id="KW-1133">Transmembrane helix</keyword>
<dbReference type="OrthoDB" id="5296227at2"/>
<protein>
    <recommendedName>
        <fullName evidence="4">(Na+)-NQR maturation NqrM</fullName>
    </recommendedName>
</protein>